<dbReference type="Pfam" id="PF13665">
    <property type="entry name" value="Tox-PAAR-like"/>
    <property type="match status" value="1"/>
</dbReference>
<organism evidence="2 3">
    <name type="scientific">Sorangium atrum</name>
    <dbReference type="NCBI Taxonomy" id="2995308"/>
    <lineage>
        <taxon>Bacteria</taxon>
        <taxon>Pseudomonadati</taxon>
        <taxon>Myxococcota</taxon>
        <taxon>Polyangia</taxon>
        <taxon>Polyangiales</taxon>
        <taxon>Polyangiaceae</taxon>
        <taxon>Sorangium</taxon>
    </lineage>
</organism>
<comment type="caution">
    <text evidence="2">The sequence shown here is derived from an EMBL/GenBank/DDBJ whole genome shotgun (WGS) entry which is preliminary data.</text>
</comment>
<protein>
    <submittedName>
        <fullName evidence="2">DUF4150 domain-containing protein</fullName>
    </submittedName>
</protein>
<evidence type="ECO:0000313" key="3">
    <source>
        <dbReference type="Proteomes" id="UP001217485"/>
    </source>
</evidence>
<dbReference type="EMBL" id="JAQNDK010000002">
    <property type="protein sequence ID" value="MDC0679065.1"/>
    <property type="molecule type" value="Genomic_DNA"/>
</dbReference>
<dbReference type="Proteomes" id="UP001217485">
    <property type="component" value="Unassembled WGS sequence"/>
</dbReference>
<proteinExistence type="predicted"/>
<dbReference type="RefSeq" id="WP_272096004.1">
    <property type="nucleotide sequence ID" value="NZ_JAQNDK010000002.1"/>
</dbReference>
<sequence length="161" mass="16834">MPVTVGVNSRTVVHAASNGMTIAFPDVCLTPAPPAPPVPVPYPNIAMSSDAASTAKNVKADGNPLCHQDSNFSRSSGDEAGTNGGVASGVNMNKAEFISYSFDVKVEGKGCARALDLMLHNSKNTPPTPVIQPPLIVIVMEEPPPAPENPKDWGVDKIEVF</sequence>
<name>A0ABT5BY27_9BACT</name>
<feature type="region of interest" description="Disordered" evidence="1">
    <location>
        <begin position="62"/>
        <end position="84"/>
    </location>
</feature>
<gene>
    <name evidence="2" type="ORF">POL72_15080</name>
</gene>
<accession>A0ABT5BY27</accession>
<evidence type="ECO:0000313" key="2">
    <source>
        <dbReference type="EMBL" id="MDC0679065.1"/>
    </source>
</evidence>
<reference evidence="2 3" key="1">
    <citation type="submission" date="2023-01" db="EMBL/GenBank/DDBJ databases">
        <title>Minimal conservation of predation-associated metabolite biosynthetic gene clusters underscores biosynthetic potential of Myxococcota including descriptions for ten novel species: Archangium lansinium sp. nov., Myxococcus landrumus sp. nov., Nannocystis bai.</title>
        <authorList>
            <person name="Ahearne A."/>
            <person name="Stevens C."/>
            <person name="Dowd S."/>
        </authorList>
    </citation>
    <scope>NUCLEOTIDE SEQUENCE [LARGE SCALE GENOMIC DNA]</scope>
    <source>
        <strain evidence="2 3">WIWO2</strain>
    </source>
</reference>
<evidence type="ECO:0000256" key="1">
    <source>
        <dbReference type="SAM" id="MobiDB-lite"/>
    </source>
</evidence>
<keyword evidence="3" id="KW-1185">Reference proteome</keyword>